<dbReference type="SUPFAM" id="SSF53850">
    <property type="entry name" value="Periplasmic binding protein-like II"/>
    <property type="match status" value="1"/>
</dbReference>
<accession>A0A6L5G9D7</accession>
<dbReference type="Gene3D" id="3.40.190.10">
    <property type="entry name" value="Periplasmic binding protein-like II"/>
    <property type="match status" value="2"/>
</dbReference>
<evidence type="ECO:0000259" key="6">
    <source>
        <dbReference type="PROSITE" id="PS50931"/>
    </source>
</evidence>
<dbReference type="InterPro" id="IPR011991">
    <property type="entry name" value="ArsR-like_HTH"/>
</dbReference>
<evidence type="ECO:0000256" key="2">
    <source>
        <dbReference type="ARBA" id="ARBA00023015"/>
    </source>
</evidence>
<evidence type="ECO:0000256" key="1">
    <source>
        <dbReference type="ARBA" id="ARBA00009437"/>
    </source>
</evidence>
<organism evidence="7 8">
    <name type="scientific">Glycomyces albidus</name>
    <dbReference type="NCBI Taxonomy" id="2656774"/>
    <lineage>
        <taxon>Bacteria</taxon>
        <taxon>Bacillati</taxon>
        <taxon>Actinomycetota</taxon>
        <taxon>Actinomycetes</taxon>
        <taxon>Glycomycetales</taxon>
        <taxon>Glycomycetaceae</taxon>
        <taxon>Glycomyces</taxon>
    </lineage>
</organism>
<dbReference type="AlphaFoldDB" id="A0A6L5G9D7"/>
<dbReference type="RefSeq" id="WP_153025401.1">
    <property type="nucleotide sequence ID" value="NZ_WIAO01000012.1"/>
</dbReference>
<dbReference type="Pfam" id="PF03466">
    <property type="entry name" value="LysR_substrate"/>
    <property type="match status" value="1"/>
</dbReference>
<keyword evidence="2" id="KW-0805">Transcription regulation</keyword>
<dbReference type="GO" id="GO:0003677">
    <property type="term" value="F:DNA binding"/>
    <property type="evidence" value="ECO:0007669"/>
    <property type="project" value="UniProtKB-KW"/>
</dbReference>
<feature type="domain" description="HTH lysR-type" evidence="6">
    <location>
        <begin position="2"/>
        <end position="59"/>
    </location>
</feature>
<dbReference type="PRINTS" id="PR00039">
    <property type="entry name" value="HTHLYSR"/>
</dbReference>
<keyword evidence="4" id="KW-0804">Transcription</keyword>
<reference evidence="7 8" key="1">
    <citation type="submission" date="2019-10" db="EMBL/GenBank/DDBJ databases">
        <title>Glycomyces albidus sp. nov., a novel actinomycete isolated from rhizosphere soil of wheat (Triticum aestivum L.).</title>
        <authorList>
            <person name="Qian L."/>
        </authorList>
    </citation>
    <scope>NUCLEOTIDE SEQUENCE [LARGE SCALE GENOMIC DNA]</scope>
    <source>
        <strain evidence="7 8">NEAU-7082</strain>
    </source>
</reference>
<evidence type="ECO:0000313" key="7">
    <source>
        <dbReference type="EMBL" id="MQM26230.1"/>
    </source>
</evidence>
<sequence>MLNPVHLRVLEAVARHGSVTGAAKELHYSQPSVSHHLRRLEAATGAVLIQRAGRGIRLTPEGELLAGRATEILGRMDAAAVELAARVGLRAGRVRIAGFATVLSTLVPRAAAELARTHPGIELHLVDADPVQSLALLRSGRADIALIFRDAGAPLEAEDFRLVHLLDDRLYLLSDRPGQRIEDHRDSAWIGGCERCRQATVAVCERAGFTPRIVYSSDDMVVTHALVAAGMGVAIHNGLALRAHREPGLHAVPLDCGPRRVYAAVYGDPPDPPATSAMIDILASLAARPDGPRPVALGTSDAAARPTGHSNILGA</sequence>
<dbReference type="CDD" id="cd00090">
    <property type="entry name" value="HTH_ARSR"/>
    <property type="match status" value="1"/>
</dbReference>
<comment type="caution">
    <text evidence="7">The sequence shown here is derived from an EMBL/GenBank/DDBJ whole genome shotgun (WGS) entry which is preliminary data.</text>
</comment>
<evidence type="ECO:0000256" key="3">
    <source>
        <dbReference type="ARBA" id="ARBA00023125"/>
    </source>
</evidence>
<dbReference type="EMBL" id="WIAO01000012">
    <property type="protein sequence ID" value="MQM26230.1"/>
    <property type="molecule type" value="Genomic_DNA"/>
</dbReference>
<dbReference type="FunFam" id="1.10.10.10:FF:000001">
    <property type="entry name" value="LysR family transcriptional regulator"/>
    <property type="match status" value="1"/>
</dbReference>
<dbReference type="PANTHER" id="PTHR30346">
    <property type="entry name" value="TRANSCRIPTIONAL DUAL REGULATOR HCAR-RELATED"/>
    <property type="match status" value="1"/>
</dbReference>
<dbReference type="GO" id="GO:0032993">
    <property type="term" value="C:protein-DNA complex"/>
    <property type="evidence" value="ECO:0007669"/>
    <property type="project" value="TreeGrafter"/>
</dbReference>
<dbReference type="PANTHER" id="PTHR30346:SF29">
    <property type="entry name" value="LYSR SUBSTRATE-BINDING"/>
    <property type="match status" value="1"/>
</dbReference>
<dbReference type="PROSITE" id="PS50931">
    <property type="entry name" value="HTH_LYSR"/>
    <property type="match status" value="1"/>
</dbReference>
<keyword evidence="3" id="KW-0238">DNA-binding</keyword>
<comment type="similarity">
    <text evidence="1">Belongs to the LysR transcriptional regulatory family.</text>
</comment>
<dbReference type="InterPro" id="IPR036388">
    <property type="entry name" value="WH-like_DNA-bd_sf"/>
</dbReference>
<gene>
    <name evidence="7" type="ORF">GFD30_11700</name>
</gene>
<evidence type="ECO:0000256" key="5">
    <source>
        <dbReference type="SAM" id="MobiDB-lite"/>
    </source>
</evidence>
<dbReference type="GO" id="GO:0003700">
    <property type="term" value="F:DNA-binding transcription factor activity"/>
    <property type="evidence" value="ECO:0007669"/>
    <property type="project" value="InterPro"/>
</dbReference>
<feature type="region of interest" description="Disordered" evidence="5">
    <location>
        <begin position="292"/>
        <end position="315"/>
    </location>
</feature>
<dbReference type="Gene3D" id="1.10.10.10">
    <property type="entry name" value="Winged helix-like DNA-binding domain superfamily/Winged helix DNA-binding domain"/>
    <property type="match status" value="1"/>
</dbReference>
<dbReference type="InterPro" id="IPR036390">
    <property type="entry name" value="WH_DNA-bd_sf"/>
</dbReference>
<name>A0A6L5G9D7_9ACTN</name>
<dbReference type="Pfam" id="PF00126">
    <property type="entry name" value="HTH_1"/>
    <property type="match status" value="1"/>
</dbReference>
<dbReference type="InterPro" id="IPR000847">
    <property type="entry name" value="LysR_HTH_N"/>
</dbReference>
<dbReference type="SUPFAM" id="SSF46785">
    <property type="entry name" value="Winged helix' DNA-binding domain"/>
    <property type="match status" value="1"/>
</dbReference>
<proteinExistence type="inferred from homology"/>
<dbReference type="Proteomes" id="UP000477750">
    <property type="component" value="Unassembled WGS sequence"/>
</dbReference>
<keyword evidence="8" id="KW-1185">Reference proteome</keyword>
<evidence type="ECO:0000313" key="8">
    <source>
        <dbReference type="Proteomes" id="UP000477750"/>
    </source>
</evidence>
<dbReference type="InterPro" id="IPR005119">
    <property type="entry name" value="LysR_subst-bd"/>
</dbReference>
<protein>
    <submittedName>
        <fullName evidence="7">LysR family transcriptional regulator</fullName>
    </submittedName>
</protein>
<evidence type="ECO:0000256" key="4">
    <source>
        <dbReference type="ARBA" id="ARBA00023163"/>
    </source>
</evidence>